<proteinExistence type="predicted"/>
<reference evidence="4" key="1">
    <citation type="submission" date="2016-10" db="EMBL/GenBank/DDBJ databases">
        <authorList>
            <person name="Varghese N."/>
        </authorList>
    </citation>
    <scope>NUCLEOTIDE SEQUENCE [LARGE SCALE GENOMIC DNA]</scope>
    <source>
        <strain evidence="4">CGMCC 1.12284</strain>
    </source>
</reference>
<keyword evidence="2" id="KW-1133">Transmembrane helix</keyword>
<sequence length="671" mass="71894">MASERGSRLRSEAGVRAFMAVLMVAAVGVATIGLPVAYGGPTATAEAADADVESYETISQAESELDPADHVYLREDGSAVLQYDDDDADVDQFDLGMDVSEGLVHMLVVDEYDQDDDFEEANFSAVLDQNGFTGDGSLVMQQPADVEDLSVDVTGEVTDETNEFDATATGTFQSSGTAAPGEISTDGHVTATADRLETSGTATVDYAMGMGADDEGTTLDVSLDDTTDGYAVDVTREETVYDWSADRWETRDQAEQTLQEEYGTLASNLGGTSDIQIDHYDFEERDHGQYRLELEFSVEYTGIDDGIERQLTDELANDPSSDLTRSDAETIAESVTDIGIETFEFTMTEQGAAMEAEWDIALTNYDEVTVALIDLAEASSMSEQFDQADFEDARAGIEAQQAADLTTELEWDVAVEGTSTGEMELDAEITSETDNWAAYIDELEARSVDTQNDVSFSLTAETDGEELTVNGQFDIEAEDLAGDAINAWAESIQNDPTTTTMSSDTEQFVTALSESELEVARVDADIGDGTVRVEGGAEFANMSAVTDTFSDSLAISGIASEHADETSSIYVYVDDVAGVDTETATKSDVEHLGVVDSETTVHAAGDWDEEFSEPDTAGMSDYLDVSSQSEEAAEEDEADDGDSIPGFGVGVSLTVIAGLLTTLVLRRQAQE</sequence>
<keyword evidence="4" id="KW-1185">Reference proteome</keyword>
<protein>
    <recommendedName>
        <fullName evidence="5">PGF-CTERM protein</fullName>
    </recommendedName>
</protein>
<keyword evidence="2" id="KW-0812">Transmembrane</keyword>
<name>A0A1I0NNS6_9EURY</name>
<evidence type="ECO:0000256" key="1">
    <source>
        <dbReference type="SAM" id="MobiDB-lite"/>
    </source>
</evidence>
<evidence type="ECO:0000313" key="3">
    <source>
        <dbReference type="EMBL" id="SEW03035.1"/>
    </source>
</evidence>
<organism evidence="3 4">
    <name type="scientific">Natrinema salifodinae</name>
    <dbReference type="NCBI Taxonomy" id="1202768"/>
    <lineage>
        <taxon>Archaea</taxon>
        <taxon>Methanobacteriati</taxon>
        <taxon>Methanobacteriota</taxon>
        <taxon>Stenosarchaea group</taxon>
        <taxon>Halobacteria</taxon>
        <taxon>Halobacteriales</taxon>
        <taxon>Natrialbaceae</taxon>
        <taxon>Natrinema</taxon>
    </lineage>
</organism>
<evidence type="ECO:0008006" key="5">
    <source>
        <dbReference type="Google" id="ProtNLM"/>
    </source>
</evidence>
<feature type="region of interest" description="Disordered" evidence="1">
    <location>
        <begin position="601"/>
        <end position="645"/>
    </location>
</feature>
<gene>
    <name evidence="3" type="ORF">SAMN05216285_1944</name>
</gene>
<feature type="compositionally biased region" description="Acidic residues" evidence="1">
    <location>
        <begin position="631"/>
        <end position="642"/>
    </location>
</feature>
<evidence type="ECO:0000313" key="4">
    <source>
        <dbReference type="Proteomes" id="UP000183275"/>
    </source>
</evidence>
<dbReference type="OrthoDB" id="169813at2157"/>
<dbReference type="eggNOG" id="arCOG10293">
    <property type="taxonomic scope" value="Archaea"/>
</dbReference>
<keyword evidence="2" id="KW-0472">Membrane</keyword>
<accession>A0A1I0NNS6</accession>
<dbReference type="Proteomes" id="UP000183275">
    <property type="component" value="Unassembled WGS sequence"/>
</dbReference>
<evidence type="ECO:0000256" key="2">
    <source>
        <dbReference type="SAM" id="Phobius"/>
    </source>
</evidence>
<dbReference type="RefSeq" id="WP_049990197.1">
    <property type="nucleotide sequence ID" value="NZ_FOIS01000002.1"/>
</dbReference>
<dbReference type="EMBL" id="FOIS01000002">
    <property type="protein sequence ID" value="SEW03035.1"/>
    <property type="molecule type" value="Genomic_DNA"/>
</dbReference>
<dbReference type="AlphaFoldDB" id="A0A1I0NNS6"/>
<feature type="transmembrane region" description="Helical" evidence="2">
    <location>
        <begin position="15"/>
        <end position="38"/>
    </location>
</feature>